<dbReference type="EMBL" id="JAESVA010000018">
    <property type="protein sequence ID" value="MCB8883913.1"/>
    <property type="molecule type" value="Genomic_DNA"/>
</dbReference>
<organism evidence="4 5">
    <name type="scientific">Acidisoma cellulosilyticum</name>
    <dbReference type="NCBI Taxonomy" id="2802395"/>
    <lineage>
        <taxon>Bacteria</taxon>
        <taxon>Pseudomonadati</taxon>
        <taxon>Pseudomonadota</taxon>
        <taxon>Alphaproteobacteria</taxon>
        <taxon>Acetobacterales</taxon>
        <taxon>Acidocellaceae</taxon>
        <taxon>Acidisoma</taxon>
    </lineage>
</organism>
<protein>
    <submittedName>
        <fullName evidence="4">NAD-dependent epimerase/dehydratase family protein</fullName>
    </submittedName>
</protein>
<comment type="similarity">
    <text evidence="2">Belongs to the NAD(P)-dependent epimerase/dehydratase family.</text>
</comment>
<dbReference type="Proteomes" id="UP000721844">
    <property type="component" value="Unassembled WGS sequence"/>
</dbReference>
<evidence type="ECO:0000256" key="1">
    <source>
        <dbReference type="ARBA" id="ARBA00005125"/>
    </source>
</evidence>
<name>A0A963Z8Q4_9PROT</name>
<comment type="pathway">
    <text evidence="1">Bacterial outer membrane biogenesis; LPS O-antigen biosynthesis.</text>
</comment>
<dbReference type="InterPro" id="IPR036291">
    <property type="entry name" value="NAD(P)-bd_dom_sf"/>
</dbReference>
<dbReference type="AlphaFoldDB" id="A0A963Z8Q4"/>
<feature type="domain" description="NAD-dependent epimerase/dehydratase" evidence="3">
    <location>
        <begin position="2"/>
        <end position="219"/>
    </location>
</feature>
<accession>A0A963Z8Q4</accession>
<evidence type="ECO:0000259" key="3">
    <source>
        <dbReference type="Pfam" id="PF01370"/>
    </source>
</evidence>
<dbReference type="Pfam" id="PF01370">
    <property type="entry name" value="Epimerase"/>
    <property type="match status" value="1"/>
</dbReference>
<dbReference type="InterPro" id="IPR020904">
    <property type="entry name" value="Sc_DH/Rdtase_CS"/>
</dbReference>
<proteinExistence type="inferred from homology"/>
<gene>
    <name evidence="4" type="ORF">ACELLULO517_26945</name>
</gene>
<keyword evidence="5" id="KW-1185">Reference proteome</keyword>
<dbReference type="Gene3D" id="3.40.50.720">
    <property type="entry name" value="NAD(P)-binding Rossmann-like Domain"/>
    <property type="match status" value="1"/>
</dbReference>
<dbReference type="PROSITE" id="PS00061">
    <property type="entry name" value="ADH_SHORT"/>
    <property type="match status" value="1"/>
</dbReference>
<comment type="caution">
    <text evidence="4">The sequence shown here is derived from an EMBL/GenBank/DDBJ whole genome shotgun (WGS) entry which is preliminary data.</text>
</comment>
<dbReference type="PANTHER" id="PTHR43000">
    <property type="entry name" value="DTDP-D-GLUCOSE 4,6-DEHYDRATASE-RELATED"/>
    <property type="match status" value="1"/>
</dbReference>
<reference evidence="4 5" key="1">
    <citation type="journal article" date="2021" name="Microorganisms">
        <title>Acidisoma silvae sp. nov. and Acidisomacellulosilytica sp. nov., Two Acidophilic Bacteria Isolated from Decaying Wood, Hydrolyzing Cellulose and Producing Poly-3-hydroxybutyrate.</title>
        <authorList>
            <person name="Mieszkin S."/>
            <person name="Pouder E."/>
            <person name="Uroz S."/>
            <person name="Simon-Colin C."/>
            <person name="Alain K."/>
        </authorList>
    </citation>
    <scope>NUCLEOTIDE SEQUENCE [LARGE SCALE GENOMIC DNA]</scope>
    <source>
        <strain evidence="4 5">HW T5.17</strain>
    </source>
</reference>
<sequence length="300" mass="32303">MLARAGHRVTLASRHPLPFPPPSDVVDQIGFCTLELGTAAWDSLVEDVDVVHHYAWGSIPASANSNPGGDLRINVTSSIDLLDALRRRGGGRVVFASSGGTVYGKVKETPVSEEHPMSPITAYGAGKVAAEIYLGLYRSMYGLDCRIARIANPYGAGQDIERGVGAVTTFLHHALNGLPITIWGTGEAVRDYIHISDLANCLVTLADAPRNDTYIFNVASGVGISLNQIVLELEARLGCVLNVSRTETRAFDVPVSVLDISRANAVLGWAPRLSFSEGIALTLEDLRKKVHFSTLRWGSW</sequence>
<evidence type="ECO:0000256" key="2">
    <source>
        <dbReference type="ARBA" id="ARBA00007637"/>
    </source>
</evidence>
<evidence type="ECO:0000313" key="4">
    <source>
        <dbReference type="EMBL" id="MCB8883913.1"/>
    </source>
</evidence>
<evidence type="ECO:0000313" key="5">
    <source>
        <dbReference type="Proteomes" id="UP000721844"/>
    </source>
</evidence>
<dbReference type="Gene3D" id="3.90.25.10">
    <property type="entry name" value="UDP-galactose 4-epimerase, domain 1"/>
    <property type="match status" value="1"/>
</dbReference>
<dbReference type="SUPFAM" id="SSF51735">
    <property type="entry name" value="NAD(P)-binding Rossmann-fold domains"/>
    <property type="match status" value="1"/>
</dbReference>
<dbReference type="InterPro" id="IPR001509">
    <property type="entry name" value="Epimerase_deHydtase"/>
</dbReference>